<feature type="binding site" evidence="5 6">
    <location>
        <begin position="196"/>
        <end position="198"/>
    </location>
    <ligand>
        <name>substrate</name>
    </ligand>
</feature>
<dbReference type="PANTHER" id="PTHR10851">
    <property type="entry name" value="PYRIDOXINE-5-PHOSPHATE OXIDASE"/>
    <property type="match status" value="1"/>
</dbReference>
<dbReference type="SUPFAM" id="SSF50475">
    <property type="entry name" value="FMN-binding split barrel"/>
    <property type="match status" value="1"/>
</dbReference>
<dbReference type="UniPathway" id="UPA01068">
    <property type="reaction ID" value="UER00304"/>
</dbReference>
<dbReference type="InterPro" id="IPR000659">
    <property type="entry name" value="Pyridox_Oxase"/>
</dbReference>
<dbReference type="InterPro" id="IPR019740">
    <property type="entry name" value="Pyridox_Oxase_CS"/>
</dbReference>
<feature type="domain" description="Pyridoxine 5'-phosphate oxidase dimerisation C-terminal" evidence="9">
    <location>
        <begin position="177"/>
        <end position="218"/>
    </location>
</feature>
<comment type="pathway">
    <text evidence="5">Cofactor metabolism; pyridoxal 5'-phosphate salvage; pyridoxal 5'-phosphate from pyridoxamine 5'-phosphate: step 1/1.</text>
</comment>
<dbReference type="HAMAP" id="MF_01629">
    <property type="entry name" value="PdxH"/>
    <property type="match status" value="1"/>
</dbReference>
<comment type="cofactor">
    <cofactor evidence="5 7">
        <name>FMN</name>
        <dbReference type="ChEBI" id="CHEBI:58210"/>
    </cofactor>
    <text evidence="5 7">Binds 1 FMN per subunit.</text>
</comment>
<comment type="catalytic activity">
    <reaction evidence="5">
        <text>pyridoxamine 5'-phosphate + O2 + H2O = pyridoxal 5'-phosphate + H2O2 + NH4(+)</text>
        <dbReference type="Rhea" id="RHEA:15817"/>
        <dbReference type="ChEBI" id="CHEBI:15377"/>
        <dbReference type="ChEBI" id="CHEBI:15379"/>
        <dbReference type="ChEBI" id="CHEBI:16240"/>
        <dbReference type="ChEBI" id="CHEBI:28938"/>
        <dbReference type="ChEBI" id="CHEBI:58451"/>
        <dbReference type="ChEBI" id="CHEBI:597326"/>
        <dbReference type="EC" id="1.4.3.5"/>
    </reaction>
</comment>
<dbReference type="PROSITE" id="PS01064">
    <property type="entry name" value="PYRIDOX_OXIDASE"/>
    <property type="match status" value="1"/>
</dbReference>
<comment type="pathway">
    <text evidence="5">Cofactor metabolism; pyridoxal 5'-phosphate salvage; pyridoxal 5'-phosphate from pyridoxine 5'-phosphate: step 1/1.</text>
</comment>
<evidence type="ECO:0000256" key="1">
    <source>
        <dbReference type="ARBA" id="ARBA00007301"/>
    </source>
</evidence>
<evidence type="ECO:0000256" key="3">
    <source>
        <dbReference type="ARBA" id="ARBA00022643"/>
    </source>
</evidence>
<dbReference type="Pfam" id="PF10590">
    <property type="entry name" value="PNP_phzG_C"/>
    <property type="match status" value="1"/>
</dbReference>
<comment type="function">
    <text evidence="5">Catalyzes the oxidation of either pyridoxine 5'-phosphate (PNP) or pyridoxamine 5'-phosphate (PMP) into pyridoxal 5'-phosphate (PLP).</text>
</comment>
<reference evidence="10 11" key="1">
    <citation type="submission" date="2020-08" db="EMBL/GenBank/DDBJ databases">
        <title>Sequencing the genomes of 1000 actinobacteria strains.</title>
        <authorList>
            <person name="Klenk H.-P."/>
        </authorList>
    </citation>
    <scope>NUCLEOTIDE SEQUENCE [LARGE SCALE GENOMIC DNA]</scope>
    <source>
        <strain evidence="10 11">DSM 45886</strain>
    </source>
</reference>
<dbReference type="InterPro" id="IPR011576">
    <property type="entry name" value="Pyridox_Oxase_N"/>
</dbReference>
<feature type="binding site" evidence="5 7">
    <location>
        <position position="190"/>
    </location>
    <ligand>
        <name>FMN</name>
        <dbReference type="ChEBI" id="CHEBI:58210"/>
    </ligand>
</feature>
<comment type="caution">
    <text evidence="10">The sequence shown here is derived from an EMBL/GenBank/DDBJ whole genome shotgun (WGS) entry which is preliminary data.</text>
</comment>
<feature type="binding site" evidence="5 6">
    <location>
        <position position="70"/>
    </location>
    <ligand>
        <name>substrate</name>
    </ligand>
</feature>
<dbReference type="Proteomes" id="UP000578819">
    <property type="component" value="Unassembled WGS sequence"/>
</dbReference>
<dbReference type="GO" id="GO:0004733">
    <property type="term" value="F:pyridoxamine phosphate oxidase activity"/>
    <property type="evidence" value="ECO:0007669"/>
    <property type="project" value="UniProtKB-UniRule"/>
</dbReference>
<dbReference type="NCBIfam" id="NF004231">
    <property type="entry name" value="PRK05679.1"/>
    <property type="match status" value="1"/>
</dbReference>
<accession>A0A7W7SP99</accession>
<organism evidence="10 11">
    <name type="scientific">Micromonospora polyrhachis</name>
    <dbReference type="NCBI Taxonomy" id="1282883"/>
    <lineage>
        <taxon>Bacteria</taxon>
        <taxon>Bacillati</taxon>
        <taxon>Actinomycetota</taxon>
        <taxon>Actinomycetes</taxon>
        <taxon>Micromonosporales</taxon>
        <taxon>Micromonosporaceae</taxon>
        <taxon>Micromonospora</taxon>
    </lineage>
</organism>
<dbReference type="InterPro" id="IPR019576">
    <property type="entry name" value="Pyridoxamine_oxidase_dimer_C"/>
</dbReference>
<feature type="binding site" evidence="5 7">
    <location>
        <position position="109"/>
    </location>
    <ligand>
        <name>FMN</name>
        <dbReference type="ChEBI" id="CHEBI:58210"/>
    </ligand>
</feature>
<evidence type="ECO:0000256" key="4">
    <source>
        <dbReference type="ARBA" id="ARBA00023002"/>
    </source>
</evidence>
<name>A0A7W7SP99_9ACTN</name>
<evidence type="ECO:0000259" key="9">
    <source>
        <dbReference type="Pfam" id="PF10590"/>
    </source>
</evidence>
<feature type="binding site" evidence="5 7">
    <location>
        <begin position="144"/>
        <end position="145"/>
    </location>
    <ligand>
        <name>FMN</name>
        <dbReference type="ChEBI" id="CHEBI:58210"/>
    </ligand>
</feature>
<comment type="similarity">
    <text evidence="1 5">Belongs to the pyridoxamine 5'-phosphate oxidase family.</text>
</comment>
<dbReference type="Pfam" id="PF01243">
    <property type="entry name" value="PNPOx_N"/>
    <property type="match status" value="1"/>
</dbReference>
<keyword evidence="5" id="KW-0664">Pyridoxine biosynthesis</keyword>
<feature type="binding site" evidence="6">
    <location>
        <begin position="11"/>
        <end position="14"/>
    </location>
    <ligand>
        <name>substrate</name>
    </ligand>
</feature>
<keyword evidence="3 5" id="KW-0288">FMN</keyword>
<keyword evidence="11" id="KW-1185">Reference proteome</keyword>
<proteinExistence type="inferred from homology"/>
<comment type="subunit">
    <text evidence="5">Homodimer.</text>
</comment>
<dbReference type="RefSeq" id="WP_246446439.1">
    <property type="nucleotide sequence ID" value="NZ_JACHJW010000001.1"/>
</dbReference>
<feature type="binding site" evidence="5 7">
    <location>
        <position position="200"/>
    </location>
    <ligand>
        <name>FMN</name>
        <dbReference type="ChEBI" id="CHEBI:58210"/>
    </ligand>
</feature>
<protein>
    <recommendedName>
        <fullName evidence="5">Pyridoxine/pyridoxamine 5'-phosphate oxidase</fullName>
        <ecNumber evidence="5">1.4.3.5</ecNumber>
    </recommendedName>
    <alternativeName>
        <fullName evidence="5">PNP/PMP oxidase</fullName>
        <shortName evidence="5">PNPOx</shortName>
    </alternativeName>
    <alternativeName>
        <fullName evidence="5">Pyridoxal 5'-phosphate synthase</fullName>
    </alternativeName>
</protein>
<dbReference type="PIRSF" id="PIRSF000190">
    <property type="entry name" value="Pyd_amn-ph_oxd"/>
    <property type="match status" value="1"/>
</dbReference>
<evidence type="ECO:0000256" key="2">
    <source>
        <dbReference type="ARBA" id="ARBA00022630"/>
    </source>
</evidence>
<evidence type="ECO:0000313" key="11">
    <source>
        <dbReference type="Proteomes" id="UP000578819"/>
    </source>
</evidence>
<feature type="binding site" evidence="5 7">
    <location>
        <position position="87"/>
    </location>
    <ligand>
        <name>FMN</name>
        <dbReference type="ChEBI" id="CHEBI:58210"/>
    </ligand>
</feature>
<dbReference type="AlphaFoldDB" id="A0A7W7SP99"/>
<dbReference type="Gene3D" id="2.30.110.10">
    <property type="entry name" value="Electron Transport, Fmn-binding Protein, Chain A"/>
    <property type="match status" value="1"/>
</dbReference>
<feature type="binding site" evidence="5 7">
    <location>
        <begin position="65"/>
        <end position="70"/>
    </location>
    <ligand>
        <name>FMN</name>
        <dbReference type="ChEBI" id="CHEBI:58210"/>
    </ligand>
</feature>
<dbReference type="EC" id="1.4.3.5" evidence="5"/>
<evidence type="ECO:0000256" key="7">
    <source>
        <dbReference type="PIRSR" id="PIRSR000190-2"/>
    </source>
</evidence>
<evidence type="ECO:0000259" key="8">
    <source>
        <dbReference type="Pfam" id="PF01243"/>
    </source>
</evidence>
<keyword evidence="2 5" id="KW-0285">Flavoprotein</keyword>
<keyword evidence="4 5" id="KW-0560">Oxidoreductase</keyword>
<feature type="binding site" evidence="5 7">
    <location>
        <position position="86"/>
    </location>
    <ligand>
        <name>FMN</name>
        <dbReference type="ChEBI" id="CHEBI:58210"/>
    </ligand>
</feature>
<feature type="binding site" evidence="5 6">
    <location>
        <position position="135"/>
    </location>
    <ligand>
        <name>substrate</name>
    </ligand>
</feature>
<evidence type="ECO:0000256" key="5">
    <source>
        <dbReference type="HAMAP-Rule" id="MF_01629"/>
    </source>
</evidence>
<feature type="binding site" evidence="5 6">
    <location>
        <position position="131"/>
    </location>
    <ligand>
        <name>substrate</name>
    </ligand>
</feature>
<comment type="catalytic activity">
    <reaction evidence="5">
        <text>pyridoxine 5'-phosphate + O2 = pyridoxal 5'-phosphate + H2O2</text>
        <dbReference type="Rhea" id="RHEA:15149"/>
        <dbReference type="ChEBI" id="CHEBI:15379"/>
        <dbReference type="ChEBI" id="CHEBI:16240"/>
        <dbReference type="ChEBI" id="CHEBI:58589"/>
        <dbReference type="ChEBI" id="CHEBI:597326"/>
        <dbReference type="EC" id="1.4.3.5"/>
    </reaction>
</comment>
<evidence type="ECO:0000256" key="6">
    <source>
        <dbReference type="PIRSR" id="PIRSR000190-1"/>
    </source>
</evidence>
<dbReference type="InterPro" id="IPR012349">
    <property type="entry name" value="Split_barrel_FMN-bd"/>
</dbReference>
<sequence>MEDTVRAAGMRDDYAGDTGLSRTGLAADWWTQFDRWFVEAVEFRLPEPNAMVFATADAAGRPSSRTVLLKGYDQRGFVLYTNHESRKGVEALANPYASLVFPWFPMHRQVVVCGGVTPVDRAETEAYFASRPRGSQLGAWASPQSRVLPDRADLDARFQAALARFPEGEPVPPPPHWGGLRVEPETVEFWQGRTSRLHDRLRYRRTDEGVWTIERLAP</sequence>
<feature type="binding site" evidence="5 7">
    <location>
        <begin position="80"/>
        <end position="81"/>
    </location>
    <ligand>
        <name>FMN</name>
        <dbReference type="ChEBI" id="CHEBI:58210"/>
    </ligand>
</feature>
<dbReference type="NCBIfam" id="TIGR00558">
    <property type="entry name" value="pdxH"/>
    <property type="match status" value="1"/>
</dbReference>
<dbReference type="GO" id="GO:0010181">
    <property type="term" value="F:FMN binding"/>
    <property type="evidence" value="ECO:0007669"/>
    <property type="project" value="UniProtKB-UniRule"/>
</dbReference>
<dbReference type="GO" id="GO:0008615">
    <property type="term" value="P:pyridoxine biosynthetic process"/>
    <property type="evidence" value="ECO:0007669"/>
    <property type="project" value="UniProtKB-UniRule"/>
</dbReference>
<dbReference type="EMBL" id="JACHJW010000001">
    <property type="protein sequence ID" value="MBB4958423.1"/>
    <property type="molecule type" value="Genomic_DNA"/>
</dbReference>
<gene>
    <name evidence="5" type="primary">pdxH</name>
    <name evidence="10" type="ORF">FHR38_002156</name>
</gene>
<dbReference type="PANTHER" id="PTHR10851:SF0">
    <property type="entry name" value="PYRIDOXINE-5'-PHOSPHATE OXIDASE"/>
    <property type="match status" value="1"/>
</dbReference>
<feature type="binding site" evidence="5 6">
    <location>
        <position position="127"/>
    </location>
    <ligand>
        <name>substrate</name>
    </ligand>
</feature>
<evidence type="ECO:0000313" key="10">
    <source>
        <dbReference type="EMBL" id="MBB4958423.1"/>
    </source>
</evidence>
<feature type="domain" description="Pyridoxamine 5'-phosphate oxidase N-terminal" evidence="8">
    <location>
        <begin position="39"/>
        <end position="159"/>
    </location>
</feature>